<comment type="subcellular location">
    <subcellularLocation>
        <location evidence="6">Cell membrane</location>
        <topology evidence="6">Multi-pass membrane protein</topology>
    </subcellularLocation>
    <subcellularLocation>
        <location evidence="1">Membrane</location>
        <topology evidence="1">Multi-pass membrane protein</topology>
    </subcellularLocation>
</comment>
<feature type="transmembrane region" description="Helical" evidence="7">
    <location>
        <begin position="162"/>
        <end position="182"/>
    </location>
</feature>
<accession>A0A806K1Z2</accession>
<proteinExistence type="inferred from homology"/>
<evidence type="ECO:0000313" key="8">
    <source>
        <dbReference type="EMBL" id="AGS53703.1"/>
    </source>
</evidence>
<dbReference type="Pfam" id="PF00950">
    <property type="entry name" value="ABC-3"/>
    <property type="match status" value="1"/>
</dbReference>
<evidence type="ECO:0000256" key="4">
    <source>
        <dbReference type="ARBA" id="ARBA00022989"/>
    </source>
</evidence>
<dbReference type="SUPFAM" id="SSF81345">
    <property type="entry name" value="ABC transporter involved in vitamin B12 uptake, BtuC"/>
    <property type="match status" value="1"/>
</dbReference>
<evidence type="ECO:0000256" key="7">
    <source>
        <dbReference type="SAM" id="Phobius"/>
    </source>
</evidence>
<keyword evidence="6" id="KW-0813">Transport</keyword>
<evidence type="ECO:0000256" key="5">
    <source>
        <dbReference type="ARBA" id="ARBA00023136"/>
    </source>
</evidence>
<feature type="transmembrane region" description="Helical" evidence="7">
    <location>
        <begin position="252"/>
        <end position="271"/>
    </location>
</feature>
<evidence type="ECO:0000256" key="6">
    <source>
        <dbReference type="RuleBase" id="RU003943"/>
    </source>
</evidence>
<dbReference type="PANTHER" id="PTHR30477">
    <property type="entry name" value="ABC-TRANSPORTER METAL-BINDING PROTEIN"/>
    <property type="match status" value="1"/>
</dbReference>
<dbReference type="Gene3D" id="1.10.3470.10">
    <property type="entry name" value="ABC transporter involved in vitamin B12 uptake, BtuC"/>
    <property type="match status" value="1"/>
</dbReference>
<evidence type="ECO:0000256" key="2">
    <source>
        <dbReference type="ARBA" id="ARBA00008034"/>
    </source>
</evidence>
<name>A0A806K1Z2_9BACT</name>
<feature type="transmembrane region" description="Helical" evidence="7">
    <location>
        <begin position="203"/>
        <end position="221"/>
    </location>
</feature>
<keyword evidence="3 6" id="KW-0812">Transmembrane</keyword>
<sequence>MSSFYETLGGLLTPSDDFSGLAPVLGRALAATLLLGFCCAGLGVRVVNARYSFFSDAVSHGVLAGVGLGALVGHSGLGRRLAESLGWADGQGVMLAVLYLFSVAFGLGIVWLTRAARLSSDAATGVLFSLVTAAGLVLYSMAPKTMTSLSGLFYGSPLFVDGLDLAVLAGLALASALFMAWANNRLALIDLDARLARAHGVNTAAYEYAYAALLALVVAASARLAGILLVTALLILPAATARGFSRGAGAQFWWAQIVAGAAGLAGVFVAGRGWVDAPLGACVVLCAGALFAVSAGWTILRRGDG</sequence>
<feature type="transmembrane region" description="Helical" evidence="7">
    <location>
        <begin position="51"/>
        <end position="72"/>
    </location>
</feature>
<dbReference type="GO" id="GO:0010043">
    <property type="term" value="P:response to zinc ion"/>
    <property type="evidence" value="ECO:0007669"/>
    <property type="project" value="TreeGrafter"/>
</dbReference>
<dbReference type="PANTHER" id="PTHR30477:SF18">
    <property type="entry name" value="METAL TRANSPORT SYSTEM MEMBRANE PROTEIN CT_417-RELATED"/>
    <property type="match status" value="1"/>
</dbReference>
<evidence type="ECO:0000256" key="3">
    <source>
        <dbReference type="ARBA" id="ARBA00022692"/>
    </source>
</evidence>
<dbReference type="EMBL" id="JQ844245">
    <property type="protein sequence ID" value="AGS53703.1"/>
    <property type="molecule type" value="Genomic_DNA"/>
</dbReference>
<feature type="transmembrane region" description="Helical" evidence="7">
    <location>
        <begin position="92"/>
        <end position="112"/>
    </location>
</feature>
<feature type="transmembrane region" description="Helical" evidence="7">
    <location>
        <begin position="20"/>
        <end position="44"/>
    </location>
</feature>
<dbReference type="GO" id="GO:0055085">
    <property type="term" value="P:transmembrane transport"/>
    <property type="evidence" value="ECO:0007669"/>
    <property type="project" value="InterPro"/>
</dbReference>
<reference evidence="8" key="1">
    <citation type="submission" date="2012-03" db="EMBL/GenBank/DDBJ databases">
        <title>Functional metagenomics reveals considerable lignocellulase gene clusters in the gut microbiome of a wood-feeding higher termite.</title>
        <authorList>
            <person name="Liu N."/>
        </authorList>
    </citation>
    <scope>NUCLEOTIDE SEQUENCE</scope>
</reference>
<feature type="transmembrane region" description="Helical" evidence="7">
    <location>
        <begin position="124"/>
        <end position="142"/>
    </location>
</feature>
<organism evidence="8">
    <name type="scientific">uncultured bacterium contig00174</name>
    <dbReference type="NCBI Taxonomy" id="1181596"/>
    <lineage>
        <taxon>Bacteria</taxon>
        <taxon>environmental samples</taxon>
    </lineage>
</organism>
<evidence type="ECO:0000256" key="1">
    <source>
        <dbReference type="ARBA" id="ARBA00004141"/>
    </source>
</evidence>
<dbReference type="AlphaFoldDB" id="A0A806K1Z2"/>
<dbReference type="GO" id="GO:0043190">
    <property type="term" value="C:ATP-binding cassette (ABC) transporter complex"/>
    <property type="evidence" value="ECO:0007669"/>
    <property type="project" value="InterPro"/>
</dbReference>
<feature type="transmembrane region" description="Helical" evidence="7">
    <location>
        <begin position="277"/>
        <end position="300"/>
    </location>
</feature>
<protein>
    <submittedName>
        <fullName evidence="8">ABC-3</fullName>
    </submittedName>
</protein>
<dbReference type="InterPro" id="IPR037294">
    <property type="entry name" value="ABC_BtuC-like"/>
</dbReference>
<dbReference type="InterPro" id="IPR001626">
    <property type="entry name" value="ABC_TroCD"/>
</dbReference>
<comment type="similarity">
    <text evidence="2 6">Belongs to the ABC-3 integral membrane protein family.</text>
</comment>
<keyword evidence="5 7" id="KW-0472">Membrane</keyword>
<keyword evidence="4 7" id="KW-1133">Transmembrane helix</keyword>